<feature type="compositionally biased region" description="Basic and acidic residues" evidence="2">
    <location>
        <begin position="69"/>
        <end position="87"/>
    </location>
</feature>
<proteinExistence type="predicted"/>
<evidence type="ECO:0000313" key="3">
    <source>
        <dbReference type="EMBL" id="GLR48986.1"/>
    </source>
</evidence>
<protein>
    <submittedName>
        <fullName evidence="3">Membrane protein</fullName>
    </submittedName>
</protein>
<keyword evidence="4" id="KW-1185">Reference proteome</keyword>
<evidence type="ECO:0000256" key="2">
    <source>
        <dbReference type="SAM" id="MobiDB-lite"/>
    </source>
</evidence>
<feature type="coiled-coil region" evidence="1">
    <location>
        <begin position="197"/>
        <end position="231"/>
    </location>
</feature>
<feature type="region of interest" description="Disordered" evidence="2">
    <location>
        <begin position="1"/>
        <end position="99"/>
    </location>
</feature>
<keyword evidence="1" id="KW-0175">Coiled coil</keyword>
<dbReference type="EMBL" id="BSOP01000002">
    <property type="protein sequence ID" value="GLR48986.1"/>
    <property type="molecule type" value="Genomic_DNA"/>
</dbReference>
<comment type="caution">
    <text evidence="3">The sequence shown here is derived from an EMBL/GenBank/DDBJ whole genome shotgun (WGS) entry which is preliminary data.</text>
</comment>
<accession>A0ABQ5ZBX9</accession>
<feature type="compositionally biased region" description="Low complexity" evidence="2">
    <location>
        <begin position="53"/>
        <end position="67"/>
    </location>
</feature>
<organism evidence="3 4">
    <name type="scientific">Shinella yambaruensis</name>
    <dbReference type="NCBI Taxonomy" id="415996"/>
    <lineage>
        <taxon>Bacteria</taxon>
        <taxon>Pseudomonadati</taxon>
        <taxon>Pseudomonadota</taxon>
        <taxon>Alphaproteobacteria</taxon>
        <taxon>Hyphomicrobiales</taxon>
        <taxon>Rhizobiaceae</taxon>
        <taxon>Shinella</taxon>
    </lineage>
</organism>
<dbReference type="RefSeq" id="WP_244769307.1">
    <property type="nucleotide sequence ID" value="NZ_BSOP01000002.1"/>
</dbReference>
<reference evidence="4" key="1">
    <citation type="journal article" date="2019" name="Int. J. Syst. Evol. Microbiol.">
        <title>The Global Catalogue of Microorganisms (GCM) 10K type strain sequencing project: providing services to taxonomists for standard genome sequencing and annotation.</title>
        <authorList>
            <consortium name="The Broad Institute Genomics Platform"/>
            <consortium name="The Broad Institute Genome Sequencing Center for Infectious Disease"/>
            <person name="Wu L."/>
            <person name="Ma J."/>
        </authorList>
    </citation>
    <scope>NUCLEOTIDE SEQUENCE [LARGE SCALE GENOMIC DNA]</scope>
    <source>
        <strain evidence="4">NBRC 102122</strain>
    </source>
</reference>
<gene>
    <name evidence="3" type="ORF">GCM10007923_01900</name>
</gene>
<evidence type="ECO:0000313" key="4">
    <source>
        <dbReference type="Proteomes" id="UP001156702"/>
    </source>
</evidence>
<sequence>MEPETPSRRKKTGEEPVTIDLEATPASVSDEALAAEEAAKAETPESQASEASETVTAEPAAGETAAEPAEEKAEPVEPARTTYEEPARAATPPAPQRSNAGTLAAGILGGLIALLGAGSLQYGGYLPTLGPDRAGESDAVSTLTNEVEALKTRLSETLAETPAASPVDLQPIETRIAALEKSAGESAGATAADPEAVSKLEGDVARLTTELAALREAIARTTEAVSTTESQLTERIVAAEQKLDEPRSDIEMARAVAASALKTAIDRGGPYLAELEAFASISPEDPSLPGLREHAAVGVPSRSDLVRDFQATADAILDAVHQPEGDQGIFNRLMASAASAIRVRPVGSIEGDTPEAVVARIENKLQNGDFKGAQIEWQTLPEKGQAAAADYKRKLDERVSVEDLIGAVVSGALSGTTGGTTTGTAGNQG</sequence>
<evidence type="ECO:0000256" key="1">
    <source>
        <dbReference type="SAM" id="Coils"/>
    </source>
</evidence>
<dbReference type="Proteomes" id="UP001156702">
    <property type="component" value="Unassembled WGS sequence"/>
</dbReference>
<name>A0ABQ5ZBX9_9HYPH</name>